<dbReference type="EMBL" id="JAURTK010000003">
    <property type="protein sequence ID" value="MDP9647581.1"/>
    <property type="molecule type" value="Genomic_DNA"/>
</dbReference>
<organism evidence="1 2">
    <name type="scientific">Paraburkholderia caledonica</name>
    <dbReference type="NCBI Taxonomy" id="134536"/>
    <lineage>
        <taxon>Bacteria</taxon>
        <taxon>Pseudomonadati</taxon>
        <taxon>Pseudomonadota</taxon>
        <taxon>Betaproteobacteria</taxon>
        <taxon>Burkholderiales</taxon>
        <taxon>Burkholderiaceae</taxon>
        <taxon>Paraburkholderia</taxon>
    </lineage>
</organism>
<dbReference type="Proteomes" id="UP001229486">
    <property type="component" value="Unassembled WGS sequence"/>
</dbReference>
<accession>A0AB73IC23</accession>
<evidence type="ECO:0000313" key="2">
    <source>
        <dbReference type="Proteomes" id="UP001229486"/>
    </source>
</evidence>
<protein>
    <submittedName>
        <fullName evidence="1">Uncharacterized protein</fullName>
    </submittedName>
</protein>
<reference evidence="1" key="1">
    <citation type="submission" date="2023-07" db="EMBL/GenBank/DDBJ databases">
        <title>Sorghum-associated microbial communities from plants grown in Nebraska, USA.</title>
        <authorList>
            <person name="Schachtman D."/>
        </authorList>
    </citation>
    <scope>NUCLEOTIDE SEQUENCE</scope>
    <source>
        <strain evidence="1">DS1061</strain>
    </source>
</reference>
<evidence type="ECO:0000313" key="1">
    <source>
        <dbReference type="EMBL" id="MDP9647581.1"/>
    </source>
</evidence>
<comment type="caution">
    <text evidence="1">The sequence shown here is derived from an EMBL/GenBank/DDBJ whole genome shotgun (WGS) entry which is preliminary data.</text>
</comment>
<sequence>MPFQRMPDALFSRALAECDAMVKPRDVLIDCQDLPFALRCLRVSRAWLLTVRGHRNVWGRISRATPASNVTAQFTGQ</sequence>
<proteinExistence type="predicted"/>
<name>A0AB73IC23_9BURK</name>
<dbReference type="AlphaFoldDB" id="A0AB73IC23"/>
<gene>
    <name evidence="1" type="ORF">J2793_003027</name>
</gene>